<dbReference type="InterPro" id="IPR013187">
    <property type="entry name" value="F-box-assoc_dom_typ3"/>
</dbReference>
<dbReference type="PANTHER" id="PTHR31672:SF13">
    <property type="entry name" value="F-BOX PROTEIN CPR30-LIKE"/>
    <property type="match status" value="1"/>
</dbReference>
<proteinExistence type="predicted"/>
<dbReference type="InterPro" id="IPR017451">
    <property type="entry name" value="F-box-assoc_interact_dom"/>
</dbReference>
<dbReference type="PANTHER" id="PTHR31672">
    <property type="entry name" value="BNACNNG10540D PROTEIN"/>
    <property type="match status" value="1"/>
</dbReference>
<dbReference type="AlphaFoldDB" id="A0AAV5M6Q2"/>
<dbReference type="InterPro" id="IPR001810">
    <property type="entry name" value="F-box_dom"/>
</dbReference>
<dbReference type="InterPro" id="IPR050796">
    <property type="entry name" value="SCF_F-box_component"/>
</dbReference>
<evidence type="ECO:0000259" key="1">
    <source>
        <dbReference type="SMART" id="SM00256"/>
    </source>
</evidence>
<dbReference type="InterPro" id="IPR036047">
    <property type="entry name" value="F-box-like_dom_sf"/>
</dbReference>
<dbReference type="EMBL" id="BPVZ01000191">
    <property type="protein sequence ID" value="GKV45178.1"/>
    <property type="molecule type" value="Genomic_DNA"/>
</dbReference>
<dbReference type="SUPFAM" id="SSF81383">
    <property type="entry name" value="F-box domain"/>
    <property type="match status" value="1"/>
</dbReference>
<reference evidence="2 3" key="1">
    <citation type="journal article" date="2021" name="Commun. Biol.">
        <title>The genome of Shorea leprosula (Dipterocarpaceae) highlights the ecological relevance of drought in aseasonal tropical rainforests.</title>
        <authorList>
            <person name="Ng K.K.S."/>
            <person name="Kobayashi M.J."/>
            <person name="Fawcett J.A."/>
            <person name="Hatakeyama M."/>
            <person name="Paape T."/>
            <person name="Ng C.H."/>
            <person name="Ang C.C."/>
            <person name="Tnah L.H."/>
            <person name="Lee C.T."/>
            <person name="Nishiyama T."/>
            <person name="Sese J."/>
            <person name="O'Brien M.J."/>
            <person name="Copetti D."/>
            <person name="Mohd Noor M.I."/>
            <person name="Ong R.C."/>
            <person name="Putra M."/>
            <person name="Sireger I.Z."/>
            <person name="Indrioko S."/>
            <person name="Kosugi Y."/>
            <person name="Izuno A."/>
            <person name="Isagi Y."/>
            <person name="Lee S.L."/>
            <person name="Shimizu K.K."/>
        </authorList>
    </citation>
    <scope>NUCLEOTIDE SEQUENCE [LARGE SCALE GENOMIC DNA]</scope>
    <source>
        <strain evidence="2">214</strain>
    </source>
</reference>
<organism evidence="2 3">
    <name type="scientific">Rubroshorea leprosula</name>
    <dbReference type="NCBI Taxonomy" id="152421"/>
    <lineage>
        <taxon>Eukaryota</taxon>
        <taxon>Viridiplantae</taxon>
        <taxon>Streptophyta</taxon>
        <taxon>Embryophyta</taxon>
        <taxon>Tracheophyta</taxon>
        <taxon>Spermatophyta</taxon>
        <taxon>Magnoliopsida</taxon>
        <taxon>eudicotyledons</taxon>
        <taxon>Gunneridae</taxon>
        <taxon>Pentapetalae</taxon>
        <taxon>rosids</taxon>
        <taxon>malvids</taxon>
        <taxon>Malvales</taxon>
        <taxon>Dipterocarpaceae</taxon>
        <taxon>Rubroshorea</taxon>
    </lineage>
</organism>
<evidence type="ECO:0000313" key="2">
    <source>
        <dbReference type="EMBL" id="GKV45178.1"/>
    </source>
</evidence>
<protein>
    <recommendedName>
        <fullName evidence="1">F-box domain-containing protein</fullName>
    </recommendedName>
</protein>
<dbReference type="Proteomes" id="UP001054252">
    <property type="component" value="Unassembled WGS sequence"/>
</dbReference>
<feature type="domain" description="F-box" evidence="1">
    <location>
        <begin position="5"/>
        <end position="44"/>
    </location>
</feature>
<dbReference type="NCBIfam" id="TIGR01640">
    <property type="entry name" value="F_box_assoc_1"/>
    <property type="match status" value="1"/>
</dbReference>
<dbReference type="InterPro" id="IPR011043">
    <property type="entry name" value="Gal_Oxase/kelch_b-propeller"/>
</dbReference>
<sequence>MSTFLPELVSDILLRLPVKTLLRLRCVSKSLCYEIDSPEFIKNNLNKSMRNRLRQKLIVNNRNCSHFYALDFDGGFKKATTLKYPFKSSVDTPIAIGGSCNGLILFVLGKSSKLLALWNPFTRRYKKIPPCTVVTLPDYVCTSSLGLGHDPAHDDYKIVMISAFCEYRHYWYQSWVFSLKKNSWRRSPDAPSTMERSKSSFANGALYWQSNSDDRCNMVGFDLTNEVYFKIPLLVDSGFLINTTETRTLSFCYDNMVVFGGEVYTTKVTAESKTLEFYLAVSDKGRIGKWKKTFEMEDEEMERDLNGEDDEHESRRFSLHDWRRLELPCPLAYSKDGDSILAYKKDEVFWYNPETKTRQRVEILGIPKAKSHWYNLLDNCYEFHVCWESLVSLGNEGVFDAAPKMSSVETLREIAENLTGMSSVRLACIFFLSCFGVWYFWPTAAAFILPGMNLFLLAMRVYLMQHKRWLFY</sequence>
<gene>
    <name evidence="2" type="ORF">SLEP1_g52289</name>
</gene>
<dbReference type="SMART" id="SM00256">
    <property type="entry name" value="FBOX"/>
    <property type="match status" value="1"/>
</dbReference>
<accession>A0AAV5M6Q2</accession>
<keyword evidence="3" id="KW-1185">Reference proteome</keyword>
<comment type="caution">
    <text evidence="2">The sequence shown here is derived from an EMBL/GenBank/DDBJ whole genome shotgun (WGS) entry which is preliminary data.</text>
</comment>
<dbReference type="Pfam" id="PF00646">
    <property type="entry name" value="F-box"/>
    <property type="match status" value="1"/>
</dbReference>
<name>A0AAV5M6Q2_9ROSI</name>
<evidence type="ECO:0000313" key="3">
    <source>
        <dbReference type="Proteomes" id="UP001054252"/>
    </source>
</evidence>
<dbReference type="SUPFAM" id="SSF50965">
    <property type="entry name" value="Galactose oxidase, central domain"/>
    <property type="match status" value="1"/>
</dbReference>
<dbReference type="Pfam" id="PF08268">
    <property type="entry name" value="FBA_3"/>
    <property type="match status" value="1"/>
</dbReference>